<protein>
    <submittedName>
        <fullName evidence="2">Uncharacterized protein</fullName>
    </submittedName>
</protein>
<keyword evidence="1" id="KW-0812">Transmembrane</keyword>
<name>A0ABY9YVV8_9GAMM</name>
<keyword evidence="1" id="KW-0472">Membrane</keyword>
<evidence type="ECO:0000313" key="3">
    <source>
        <dbReference type="Proteomes" id="UP001301869"/>
    </source>
</evidence>
<dbReference type="Proteomes" id="UP001301869">
    <property type="component" value="Chromosome"/>
</dbReference>
<organism evidence="2 3">
    <name type="scientific">Halomonas piscis</name>
    <dbReference type="NCBI Taxonomy" id="3031727"/>
    <lineage>
        <taxon>Bacteria</taxon>
        <taxon>Pseudomonadati</taxon>
        <taxon>Pseudomonadota</taxon>
        <taxon>Gammaproteobacteria</taxon>
        <taxon>Oceanospirillales</taxon>
        <taxon>Halomonadaceae</taxon>
        <taxon>Halomonas</taxon>
    </lineage>
</organism>
<keyword evidence="1" id="KW-1133">Transmembrane helix</keyword>
<accession>A0ABY9YVV8</accession>
<dbReference type="EMBL" id="CP119391">
    <property type="protein sequence ID" value="WNK19004.1"/>
    <property type="molecule type" value="Genomic_DNA"/>
</dbReference>
<evidence type="ECO:0000313" key="2">
    <source>
        <dbReference type="EMBL" id="WNK19004.1"/>
    </source>
</evidence>
<proteinExistence type="predicted"/>
<reference evidence="2 3" key="1">
    <citation type="submission" date="2023-03" db="EMBL/GenBank/DDBJ databases">
        <title>Halomonas sp. nov., isolated from Korean tranditional fermented seafood 'Jeotgal'.</title>
        <authorList>
            <person name="Kim B."/>
            <person name="Shin N.-R."/>
        </authorList>
    </citation>
    <scope>NUCLEOTIDE SEQUENCE [LARGE SCALE GENOMIC DNA]</scope>
    <source>
        <strain evidence="2 3">SG2L-4</strain>
    </source>
</reference>
<gene>
    <name evidence="2" type="ORF">P1P91_08915</name>
</gene>
<feature type="transmembrane region" description="Helical" evidence="1">
    <location>
        <begin position="7"/>
        <end position="25"/>
    </location>
</feature>
<dbReference type="RefSeq" id="WP_311882049.1">
    <property type="nucleotide sequence ID" value="NZ_CP119391.1"/>
</dbReference>
<feature type="transmembrane region" description="Helical" evidence="1">
    <location>
        <begin position="31"/>
        <end position="51"/>
    </location>
</feature>
<sequence>MPRSRWIWAVWGLVLLSYLIPYTLLTRVQAWYGSFLFWTLVGLAVIALNIVMTKDFKGK</sequence>
<keyword evidence="3" id="KW-1185">Reference proteome</keyword>
<evidence type="ECO:0000256" key="1">
    <source>
        <dbReference type="SAM" id="Phobius"/>
    </source>
</evidence>